<gene>
    <name evidence="2" type="ORF">SAMN05421509_10216</name>
</gene>
<sequence>MRVLVTATLVPFMRGGADHHIEGVTHALRAHGHDVDVLRLPFRFAPEADIEALMAYADGLDMSAPNGVEIDRAISLQFPAWGIAHPAHSVWVMHQHRAAYELWDDANASAAQRHLRDAVHAFDNRHLPRAQHLFANSRRVAQRLRDYNGLDATPLYHPPQGAERFYCDADWGYVFCPSRLEGLKRQDLLIEAARYLKSPLRIIIAGEGGQAARYQALIERYDLGERVRLVGHISEAEKRAYYAHAMAVFFGPHDEDYGYITLEAMLAAKPVLTCTDSGGPCEFVDHDETGWVVPPEPREIAAALDAAWNDRQRTAAMGQAGRDAYRRADIRWEHVVARLLGETA</sequence>
<keyword evidence="2" id="KW-0808">Transferase</keyword>
<accession>A0A285VJY6</accession>
<evidence type="ECO:0000259" key="1">
    <source>
        <dbReference type="Pfam" id="PF00534"/>
    </source>
</evidence>
<dbReference type="PANTHER" id="PTHR12526:SF635">
    <property type="entry name" value="GLYCOSYL TRANSFERASE GROUP 1"/>
    <property type="match status" value="1"/>
</dbReference>
<reference evidence="2 3" key="1">
    <citation type="submission" date="2017-08" db="EMBL/GenBank/DDBJ databases">
        <authorList>
            <person name="de Groot N.N."/>
        </authorList>
    </citation>
    <scope>NUCLEOTIDE SEQUENCE [LARGE SCALE GENOMIC DNA]</scope>
    <source>
        <strain evidence="2 3">USBA 855</strain>
    </source>
</reference>
<dbReference type="OrthoDB" id="9802525at2"/>
<dbReference type="EMBL" id="OBQJ01000002">
    <property type="protein sequence ID" value="SOC52871.1"/>
    <property type="molecule type" value="Genomic_DNA"/>
</dbReference>
<organism evidence="2 3">
    <name type="scientific">Chromohalobacter canadensis</name>
    <dbReference type="NCBI Taxonomy" id="141389"/>
    <lineage>
        <taxon>Bacteria</taxon>
        <taxon>Pseudomonadati</taxon>
        <taxon>Pseudomonadota</taxon>
        <taxon>Gammaproteobacteria</taxon>
        <taxon>Oceanospirillales</taxon>
        <taxon>Halomonadaceae</taxon>
        <taxon>Chromohalobacter</taxon>
    </lineage>
</organism>
<feature type="domain" description="Glycosyl transferase family 1" evidence="1">
    <location>
        <begin position="173"/>
        <end position="322"/>
    </location>
</feature>
<dbReference type="RefSeq" id="WP_097021842.1">
    <property type="nucleotide sequence ID" value="NZ_OBQJ01000002.1"/>
</dbReference>
<dbReference type="InterPro" id="IPR001296">
    <property type="entry name" value="Glyco_trans_1"/>
</dbReference>
<dbReference type="GO" id="GO:0016757">
    <property type="term" value="F:glycosyltransferase activity"/>
    <property type="evidence" value="ECO:0007669"/>
    <property type="project" value="InterPro"/>
</dbReference>
<protein>
    <submittedName>
        <fullName evidence="2">Glycosyltransferase involved in cell wall bisynthesis</fullName>
    </submittedName>
</protein>
<dbReference type="GO" id="GO:1901135">
    <property type="term" value="P:carbohydrate derivative metabolic process"/>
    <property type="evidence" value="ECO:0007669"/>
    <property type="project" value="UniProtKB-ARBA"/>
</dbReference>
<dbReference type="CDD" id="cd03801">
    <property type="entry name" value="GT4_PimA-like"/>
    <property type="match status" value="1"/>
</dbReference>
<dbReference type="Proteomes" id="UP000219023">
    <property type="component" value="Unassembled WGS sequence"/>
</dbReference>
<dbReference type="PANTHER" id="PTHR12526">
    <property type="entry name" value="GLYCOSYLTRANSFERASE"/>
    <property type="match status" value="1"/>
</dbReference>
<evidence type="ECO:0000313" key="2">
    <source>
        <dbReference type="EMBL" id="SOC52871.1"/>
    </source>
</evidence>
<dbReference type="SUPFAM" id="SSF53756">
    <property type="entry name" value="UDP-Glycosyltransferase/glycogen phosphorylase"/>
    <property type="match status" value="1"/>
</dbReference>
<proteinExistence type="predicted"/>
<dbReference type="Pfam" id="PF00534">
    <property type="entry name" value="Glycos_transf_1"/>
    <property type="match status" value="1"/>
</dbReference>
<name>A0A285VJY6_9GAMM</name>
<dbReference type="Gene3D" id="3.40.50.2000">
    <property type="entry name" value="Glycogen Phosphorylase B"/>
    <property type="match status" value="2"/>
</dbReference>
<dbReference type="AlphaFoldDB" id="A0A285VJY6"/>
<evidence type="ECO:0000313" key="3">
    <source>
        <dbReference type="Proteomes" id="UP000219023"/>
    </source>
</evidence>